<dbReference type="InterPro" id="IPR000383">
    <property type="entry name" value="Xaa-Pro-like_dom"/>
</dbReference>
<sequence>MGEAEFRRRMHDIVMADNVTDALSRMIDNLSPAPVTFKSKKQKEMFRMPFRFQRNMMILCLLVISLPSISLPLSQYQQFDGLIREPLTLEVTLSNGQFAELDAFVTRPSGTGAAPLVLITNGTEGSRAFDRGIMNPNRMSGTALAFARHGYAAVVVLREGYGHSSGNAEYAGGSCEQPRHQLAGQRDRMDLLAALAVLQRQPWASRENAILAGMSSGGFAVLATSAANPPGVSAVINFDGGRGANKDKSLCDGPGLLTAFERYGATARLPSLWLYSANDQDFSPDMGRTFYDAYRRQGGSAEFREMPPFGKNGHVFMDSAPEAFWWQTVSAFLQANHLPYQEVVSLPDTTLPVPAALNKAGAEAFKHYTSSRLYEKAFAIGPEGAWGSAYWARTGDDAASIALEYCNTFNRGDKGSCRLYAIGDAVVLR</sequence>
<dbReference type="InterPro" id="IPR029058">
    <property type="entry name" value="AB_hydrolase_fold"/>
</dbReference>
<dbReference type="Gene3D" id="3.40.50.1820">
    <property type="entry name" value="alpha/beta hydrolase"/>
    <property type="match status" value="1"/>
</dbReference>
<dbReference type="InterPro" id="IPR050261">
    <property type="entry name" value="FrsA_esterase"/>
</dbReference>
<dbReference type="OrthoDB" id="8564128at2"/>
<dbReference type="PATRIC" id="fig|932677.3.peg.1354"/>
<reference evidence="3" key="1">
    <citation type="journal article" date="2012" name="Appl. Microbiol. Biotechnol.">
        <title>The complete genome sequence of Pantoea ananatis AJ13355, an organism with great biotechnological potential.</title>
        <authorList>
            <person name="Hara Y."/>
            <person name="Kadotani N."/>
            <person name="Izui H."/>
            <person name="Katashkina J.I."/>
            <person name="Kuvaeva T.M."/>
            <person name="Andreeva I.G."/>
            <person name="Golubeva L.I."/>
            <person name="Malko D.B."/>
            <person name="Makeev V.J."/>
            <person name="Mashko S.V."/>
            <person name="Kozlov Y.I."/>
        </authorList>
    </citation>
    <scope>NUCLEOTIDE SEQUENCE [LARGE SCALE GENOMIC DNA]</scope>
    <source>
        <strain evidence="3">AJ13355</strain>
    </source>
</reference>
<proteinExistence type="predicted"/>
<accession>A0A0H3L380</accession>
<dbReference type="GO" id="GO:0016787">
    <property type="term" value="F:hydrolase activity"/>
    <property type="evidence" value="ECO:0007669"/>
    <property type="project" value="InterPro"/>
</dbReference>
<dbReference type="HOGENOM" id="CLU_043246_2_0_6"/>
<dbReference type="Pfam" id="PF02129">
    <property type="entry name" value="Peptidase_S15"/>
    <property type="match status" value="1"/>
</dbReference>
<dbReference type="EMBL" id="AP012032">
    <property type="protein sequence ID" value="BAK11252.1"/>
    <property type="molecule type" value="Genomic_DNA"/>
</dbReference>
<dbReference type="RefSeq" id="WP_014593662.1">
    <property type="nucleotide sequence ID" value="NC_017531.2"/>
</dbReference>
<gene>
    <name evidence="2" type="ordered locus">PAJ_1172</name>
</gene>
<dbReference type="eggNOG" id="COG0412">
    <property type="taxonomic scope" value="Bacteria"/>
</dbReference>
<evidence type="ECO:0000313" key="3">
    <source>
        <dbReference type="Proteomes" id="UP000006690"/>
    </source>
</evidence>
<evidence type="ECO:0000313" key="2">
    <source>
        <dbReference type="EMBL" id="BAK11252.1"/>
    </source>
</evidence>
<evidence type="ECO:0000259" key="1">
    <source>
        <dbReference type="Pfam" id="PF02129"/>
    </source>
</evidence>
<organism evidence="2 3">
    <name type="scientific">Pantoea ananatis (strain AJ13355)</name>
    <dbReference type="NCBI Taxonomy" id="932677"/>
    <lineage>
        <taxon>Bacteria</taxon>
        <taxon>Pseudomonadati</taxon>
        <taxon>Pseudomonadota</taxon>
        <taxon>Gammaproteobacteria</taxon>
        <taxon>Enterobacterales</taxon>
        <taxon>Erwiniaceae</taxon>
        <taxon>Pantoea</taxon>
    </lineage>
</organism>
<protein>
    <recommendedName>
        <fullName evidence="1">Xaa-Pro dipeptidyl-peptidase-like domain-containing protein</fullName>
    </recommendedName>
</protein>
<name>A0A0H3L380_PANAA</name>
<dbReference type="KEGG" id="paj:PAJ_1172"/>
<dbReference type="Proteomes" id="UP000006690">
    <property type="component" value="Chromosome"/>
</dbReference>
<dbReference type="AlphaFoldDB" id="A0A0H3L380"/>
<dbReference type="SUPFAM" id="SSF53474">
    <property type="entry name" value="alpha/beta-Hydrolases"/>
    <property type="match status" value="1"/>
</dbReference>
<dbReference type="PANTHER" id="PTHR22946">
    <property type="entry name" value="DIENELACTONE HYDROLASE DOMAIN-CONTAINING PROTEIN-RELATED"/>
    <property type="match status" value="1"/>
</dbReference>
<feature type="domain" description="Xaa-Pro dipeptidyl-peptidase-like" evidence="1">
    <location>
        <begin position="100"/>
        <end position="238"/>
    </location>
</feature>